<reference evidence="1" key="2">
    <citation type="journal article" date="2022" name="New Phytol.">
        <title>Evolutionary transition to the ectomycorrhizal habit in the genomes of a hyperdiverse lineage of mushroom-forming fungi.</title>
        <authorList>
            <person name="Looney B."/>
            <person name="Miyauchi S."/>
            <person name="Morin E."/>
            <person name="Drula E."/>
            <person name="Courty P.E."/>
            <person name="Kohler A."/>
            <person name="Kuo A."/>
            <person name="LaButti K."/>
            <person name="Pangilinan J."/>
            <person name="Lipzen A."/>
            <person name="Riley R."/>
            <person name="Andreopoulos W."/>
            <person name="He G."/>
            <person name="Johnson J."/>
            <person name="Nolan M."/>
            <person name="Tritt A."/>
            <person name="Barry K.W."/>
            <person name="Grigoriev I.V."/>
            <person name="Nagy L.G."/>
            <person name="Hibbett D."/>
            <person name="Henrissat B."/>
            <person name="Matheny P.B."/>
            <person name="Labbe J."/>
            <person name="Martin F.M."/>
        </authorList>
    </citation>
    <scope>NUCLEOTIDE SEQUENCE</scope>
    <source>
        <strain evidence="1">HHB10654</strain>
    </source>
</reference>
<comment type="caution">
    <text evidence="1">The sequence shown here is derived from an EMBL/GenBank/DDBJ whole genome shotgun (WGS) entry which is preliminary data.</text>
</comment>
<dbReference type="Proteomes" id="UP000814140">
    <property type="component" value="Unassembled WGS sequence"/>
</dbReference>
<name>A0ACB8T1Z0_9AGAM</name>
<gene>
    <name evidence="1" type="ORF">BV25DRAFT_1804652</name>
</gene>
<evidence type="ECO:0000313" key="1">
    <source>
        <dbReference type="EMBL" id="KAI0062171.1"/>
    </source>
</evidence>
<keyword evidence="2" id="KW-1185">Reference proteome</keyword>
<protein>
    <submittedName>
        <fullName evidence="1">MFS general substrate transporter</fullName>
    </submittedName>
</protein>
<dbReference type="EMBL" id="MU277209">
    <property type="protein sequence ID" value="KAI0062171.1"/>
    <property type="molecule type" value="Genomic_DNA"/>
</dbReference>
<reference evidence="1" key="1">
    <citation type="submission" date="2021-03" db="EMBL/GenBank/DDBJ databases">
        <authorList>
            <consortium name="DOE Joint Genome Institute"/>
            <person name="Ahrendt S."/>
            <person name="Looney B.P."/>
            <person name="Miyauchi S."/>
            <person name="Morin E."/>
            <person name="Drula E."/>
            <person name="Courty P.E."/>
            <person name="Chicoki N."/>
            <person name="Fauchery L."/>
            <person name="Kohler A."/>
            <person name="Kuo A."/>
            <person name="Labutti K."/>
            <person name="Pangilinan J."/>
            <person name="Lipzen A."/>
            <person name="Riley R."/>
            <person name="Andreopoulos W."/>
            <person name="He G."/>
            <person name="Johnson J."/>
            <person name="Barry K.W."/>
            <person name="Grigoriev I.V."/>
            <person name="Nagy L."/>
            <person name="Hibbett D."/>
            <person name="Henrissat B."/>
            <person name="Matheny P.B."/>
            <person name="Labbe J."/>
            <person name="Martin F."/>
        </authorList>
    </citation>
    <scope>NUCLEOTIDE SEQUENCE</scope>
    <source>
        <strain evidence="1">HHB10654</strain>
    </source>
</reference>
<sequence>MSSEESPLLPHAVEENAVPLSAHQAVYQRFTPARKRVIVALVSSAGLIPLFVAGSFVPSIPQIAREFDSSGPVINLAVSLSIFCGAIGTLTWATYSGFYGRRPIYLASLPIFTVGSLGVTLARSVPELMFWRIFQAFGAGGGLSVGAGVIGDIYRLEERGTAMGVFFAACLLGPALAPLAGGLAAHYASWRVMQGALFLTGITSFTFMYFLLPETSQPGTTGMEKMLASEGKDARRRWIWLNPFKHLTLFRSPNILAPALTGTFALITDYVLLIPLSYTIGKRYDISNEALIGAFFLPSGLGNLIGSPLAGRISDRIVIKWKKRRGGQWVPEDRLRGAKGGMLFFVPVSVLLAGVVTKYVGGTPGIVLNLVCLFVNGLGVDLVLTPVAAYNVDIMHSRSAEVMAVTSALRSFITAFATAAFLPMINSIGVLPTNAITAGLAWIGYGLLWATIRYGDRMRAWVDVGYSTESDN</sequence>
<accession>A0ACB8T1Z0</accession>
<proteinExistence type="predicted"/>
<organism evidence="1 2">
    <name type="scientific">Artomyces pyxidatus</name>
    <dbReference type="NCBI Taxonomy" id="48021"/>
    <lineage>
        <taxon>Eukaryota</taxon>
        <taxon>Fungi</taxon>
        <taxon>Dikarya</taxon>
        <taxon>Basidiomycota</taxon>
        <taxon>Agaricomycotina</taxon>
        <taxon>Agaricomycetes</taxon>
        <taxon>Russulales</taxon>
        <taxon>Auriscalpiaceae</taxon>
        <taxon>Artomyces</taxon>
    </lineage>
</organism>
<evidence type="ECO:0000313" key="2">
    <source>
        <dbReference type="Proteomes" id="UP000814140"/>
    </source>
</evidence>